<dbReference type="InterPro" id="IPR028662">
    <property type="entry name" value="SNX8/Mvp1"/>
</dbReference>
<dbReference type="GO" id="GO:0035091">
    <property type="term" value="F:phosphatidylinositol binding"/>
    <property type="evidence" value="ECO:0007669"/>
    <property type="project" value="InterPro"/>
</dbReference>
<evidence type="ECO:0000256" key="1">
    <source>
        <dbReference type="ARBA" id="ARBA00004287"/>
    </source>
</evidence>
<name>N6TIN7_DENPD</name>
<dbReference type="OrthoDB" id="10064318at2759"/>
<accession>N6TIN7</accession>
<dbReference type="PROSITE" id="PS50195">
    <property type="entry name" value="PX"/>
    <property type="match status" value="1"/>
</dbReference>
<dbReference type="Gene3D" id="3.30.1520.10">
    <property type="entry name" value="Phox-like domain"/>
    <property type="match status" value="1"/>
</dbReference>
<dbReference type="SUPFAM" id="SSF64268">
    <property type="entry name" value="PX domain"/>
    <property type="match status" value="1"/>
</dbReference>
<dbReference type="GO" id="GO:0031901">
    <property type="term" value="C:early endosome membrane"/>
    <property type="evidence" value="ECO:0007669"/>
    <property type="project" value="TreeGrafter"/>
</dbReference>
<comment type="subcellular location">
    <subcellularLocation>
        <location evidence="1">Membrane</location>
        <topology evidence="1">Peripheral membrane protein</topology>
        <orientation evidence="1">Cytoplasmic side</orientation>
    </subcellularLocation>
</comment>
<dbReference type="GO" id="GO:0034498">
    <property type="term" value="P:early endosome to Golgi transport"/>
    <property type="evidence" value="ECO:0007669"/>
    <property type="project" value="TreeGrafter"/>
</dbReference>
<dbReference type="PANTHER" id="PTHR46571">
    <property type="entry name" value="SORTING NEXIN-8"/>
    <property type="match status" value="1"/>
</dbReference>
<reference evidence="2" key="1">
    <citation type="journal article" date="2013" name="Genome Biol.">
        <title>Draft genome of the mountain pine beetle, Dendroctonus ponderosae Hopkins, a major forest pest.</title>
        <authorList>
            <person name="Keeling C.I."/>
            <person name="Yuen M.M."/>
            <person name="Liao N.Y."/>
            <person name="Docking T.R."/>
            <person name="Chan S.K."/>
            <person name="Taylor G.A."/>
            <person name="Palmquist D.L."/>
            <person name="Jackman S.D."/>
            <person name="Nguyen A."/>
            <person name="Li M."/>
            <person name="Henderson H."/>
            <person name="Janes J.K."/>
            <person name="Zhao Y."/>
            <person name="Pandoh P."/>
            <person name="Moore R."/>
            <person name="Sperling F.A."/>
            <person name="Huber D.P."/>
            <person name="Birol I."/>
            <person name="Jones S.J."/>
            <person name="Bohlmann J."/>
        </authorList>
    </citation>
    <scope>NUCLEOTIDE SEQUENCE</scope>
</reference>
<dbReference type="GO" id="GO:0005829">
    <property type="term" value="C:cytosol"/>
    <property type="evidence" value="ECO:0007669"/>
    <property type="project" value="GOC"/>
</dbReference>
<dbReference type="HOGENOM" id="CLU_042580_0_0_1"/>
<feature type="non-terminal residue" evidence="2">
    <location>
        <position position="1"/>
    </location>
</feature>
<dbReference type="AlphaFoldDB" id="N6TIN7"/>
<evidence type="ECO:0000313" key="2">
    <source>
        <dbReference type="EMBL" id="ENN77693.1"/>
    </source>
</evidence>
<dbReference type="InterPro" id="IPR035704">
    <property type="entry name" value="SNX8/Mvp1_PX"/>
</dbReference>
<organism evidence="2">
    <name type="scientific">Dendroctonus ponderosae</name>
    <name type="common">Mountain pine beetle</name>
    <dbReference type="NCBI Taxonomy" id="77166"/>
    <lineage>
        <taxon>Eukaryota</taxon>
        <taxon>Metazoa</taxon>
        <taxon>Ecdysozoa</taxon>
        <taxon>Arthropoda</taxon>
        <taxon>Hexapoda</taxon>
        <taxon>Insecta</taxon>
        <taxon>Pterygota</taxon>
        <taxon>Neoptera</taxon>
        <taxon>Endopterygota</taxon>
        <taxon>Coleoptera</taxon>
        <taxon>Polyphaga</taxon>
        <taxon>Cucujiformia</taxon>
        <taxon>Curculionidae</taxon>
        <taxon>Scolytinae</taxon>
        <taxon>Dendroctonus</taxon>
    </lineage>
</organism>
<dbReference type="GO" id="GO:0006886">
    <property type="term" value="P:intracellular protein transport"/>
    <property type="evidence" value="ECO:0007669"/>
    <property type="project" value="TreeGrafter"/>
</dbReference>
<dbReference type="SMART" id="SM00312">
    <property type="entry name" value="PX"/>
    <property type="match status" value="1"/>
</dbReference>
<proteinExistence type="predicted"/>
<dbReference type="InterPro" id="IPR011992">
    <property type="entry name" value="EF-hand-dom_pair"/>
</dbReference>
<dbReference type="PANTHER" id="PTHR46571:SF1">
    <property type="entry name" value="SORTING NEXIN-8"/>
    <property type="match status" value="1"/>
</dbReference>
<protein>
    <submittedName>
        <fullName evidence="2">Uncharacterized protein</fullName>
    </submittedName>
</protein>
<dbReference type="SUPFAM" id="SSF47473">
    <property type="entry name" value="EF-hand"/>
    <property type="match status" value="1"/>
</dbReference>
<dbReference type="Pfam" id="PF00787">
    <property type="entry name" value="PX"/>
    <property type="match status" value="1"/>
</dbReference>
<dbReference type="EMBL" id="KB740939">
    <property type="protein sequence ID" value="ENN77693.1"/>
    <property type="molecule type" value="Genomic_DNA"/>
</dbReference>
<sequence>MFARCLAIAAIPVSYRDLYSKCSNNDEPIHIDVYKSLLSQCNLDNTQLKIIWDLVGPQRQTQNAVNRTNFYKTLALIAWAQQGKQISEKLFDSFTGDEYPTPKLADLTPVLKVKENMFIEPRPLTIENYQKLIEIDLIVVQLVPEKKGLFLKYSEYLVASKRFGSKVTRRYNDFVALHEVLLNRFPYRLVPSLPPKKIIMNDSQFLLERTRGLQRWLTLVCRHPIICHDSILAFFLTDEGSDVQNRIRNTFRKVPDEFMTSDLSATAKAIFPLPDRKPDNGQIAVSRENIRSLVNIVGRLKQNAESLVTQSQESAINIEDISTQLKNMSVMNVGSSQNFIENWSNVQRCFDGMSKDLHGISQTCQTRADFEQRTVCEKLGVLYDILVAHMELCERLERGLAHDHQVALSKLLTLKKKKLQGAIRGIDSESVEKLESKMLAQENIISSIDLRTDFSLYCVHMETQLVFAYLGTMPSILASFVDLKTKTHFELLDLWRNLQSQYSILEGNKSNGKGYKK</sequence>
<dbReference type="Gene3D" id="1.10.238.10">
    <property type="entry name" value="EF-hand"/>
    <property type="match status" value="1"/>
</dbReference>
<dbReference type="InterPro" id="IPR001683">
    <property type="entry name" value="PX_dom"/>
</dbReference>
<dbReference type="CDD" id="cd06866">
    <property type="entry name" value="PX_SNX8_Mvp1p_like"/>
    <property type="match status" value="1"/>
</dbReference>
<gene>
    <name evidence="2" type="ORF">YQE_05767</name>
</gene>
<dbReference type="InterPro" id="IPR036871">
    <property type="entry name" value="PX_dom_sf"/>
</dbReference>
<dbReference type="OMA" id="WEYAGAK"/>